<dbReference type="RefSeq" id="WP_163484004.1">
    <property type="nucleotide sequence ID" value="NZ_JAAGWF010000028.1"/>
</dbReference>
<comment type="caution">
    <text evidence="2">The sequence shown here is derived from an EMBL/GenBank/DDBJ whole genome shotgun (WGS) entry which is preliminary data.</text>
</comment>
<evidence type="ECO:0000313" key="2">
    <source>
        <dbReference type="EMBL" id="NEK60365.1"/>
    </source>
</evidence>
<accession>A0A7K3W668</accession>
<protein>
    <submittedName>
        <fullName evidence="2">Uncharacterized protein</fullName>
    </submittedName>
</protein>
<name>A0A7K3W668_9ACTN</name>
<organism evidence="2 3">
    <name type="scientific">Geodermatophilus sabuli</name>
    <dbReference type="NCBI Taxonomy" id="1564158"/>
    <lineage>
        <taxon>Bacteria</taxon>
        <taxon>Bacillati</taxon>
        <taxon>Actinomycetota</taxon>
        <taxon>Actinomycetes</taxon>
        <taxon>Geodermatophilales</taxon>
        <taxon>Geodermatophilaceae</taxon>
        <taxon>Geodermatophilus</taxon>
    </lineage>
</organism>
<reference evidence="2 3" key="1">
    <citation type="submission" date="2020-02" db="EMBL/GenBank/DDBJ databases">
        <title>Geodermatophilus sabuli CPCC 205279 I12A-02694.</title>
        <authorList>
            <person name="Jiang Z."/>
        </authorList>
    </citation>
    <scope>NUCLEOTIDE SEQUENCE [LARGE SCALE GENOMIC DNA]</scope>
    <source>
        <strain evidence="2 3">I12A-02694</strain>
    </source>
</reference>
<evidence type="ECO:0000256" key="1">
    <source>
        <dbReference type="SAM" id="MobiDB-lite"/>
    </source>
</evidence>
<dbReference type="Proteomes" id="UP000470246">
    <property type="component" value="Unassembled WGS sequence"/>
</dbReference>
<feature type="region of interest" description="Disordered" evidence="1">
    <location>
        <begin position="80"/>
        <end position="109"/>
    </location>
</feature>
<evidence type="ECO:0000313" key="3">
    <source>
        <dbReference type="Proteomes" id="UP000470246"/>
    </source>
</evidence>
<gene>
    <name evidence="2" type="ORF">GCU56_21135</name>
</gene>
<sequence length="109" mass="11368">MSDAPDWVEEARRLVAGLGATLGESLQQARRSAAADGDHPADCRWCPLCQAAAVVRGERPEVTTALADLLTAAAEALRTLAEPVPTQPAPDAEPEPAPGPPPVQRIEIA</sequence>
<dbReference type="EMBL" id="JAAGWF010000028">
    <property type="protein sequence ID" value="NEK60365.1"/>
    <property type="molecule type" value="Genomic_DNA"/>
</dbReference>
<keyword evidence="3" id="KW-1185">Reference proteome</keyword>
<dbReference type="AlphaFoldDB" id="A0A7K3W668"/>
<proteinExistence type="predicted"/>